<dbReference type="Pfam" id="PF00593">
    <property type="entry name" value="TonB_dep_Rec_b-barrel"/>
    <property type="match status" value="1"/>
</dbReference>
<dbReference type="GO" id="GO:0009279">
    <property type="term" value="C:cell outer membrane"/>
    <property type="evidence" value="ECO:0007669"/>
    <property type="project" value="UniProtKB-SubCell"/>
</dbReference>
<dbReference type="OrthoDB" id="596248at2"/>
<dbReference type="InterPro" id="IPR039426">
    <property type="entry name" value="TonB-dep_rcpt-like"/>
</dbReference>
<evidence type="ECO:0000259" key="14">
    <source>
        <dbReference type="Pfam" id="PF07715"/>
    </source>
</evidence>
<dbReference type="InterPro" id="IPR036942">
    <property type="entry name" value="Beta-barrel_TonB_sf"/>
</dbReference>
<dbReference type="Pfam" id="PF13715">
    <property type="entry name" value="CarbopepD_reg_2"/>
    <property type="match status" value="1"/>
</dbReference>
<dbReference type="STRING" id="517418.Ctha_1007"/>
<evidence type="ECO:0000256" key="1">
    <source>
        <dbReference type="ARBA" id="ARBA00004571"/>
    </source>
</evidence>
<evidence type="ECO:0000256" key="8">
    <source>
        <dbReference type="ARBA" id="ARBA00023170"/>
    </source>
</evidence>
<dbReference type="eggNOG" id="COG4771">
    <property type="taxonomic scope" value="Bacteria"/>
</dbReference>
<dbReference type="RefSeq" id="WP_012499556.1">
    <property type="nucleotide sequence ID" value="NC_011026.1"/>
</dbReference>
<feature type="domain" description="TonB-dependent receptor-like beta-barrel" evidence="13">
    <location>
        <begin position="314"/>
        <end position="684"/>
    </location>
</feature>
<evidence type="ECO:0000256" key="9">
    <source>
        <dbReference type="ARBA" id="ARBA00023237"/>
    </source>
</evidence>
<dbReference type="PROSITE" id="PS52016">
    <property type="entry name" value="TONB_DEPENDENT_REC_3"/>
    <property type="match status" value="1"/>
</dbReference>
<comment type="subcellular location">
    <subcellularLocation>
        <location evidence="1 10">Cell outer membrane</location>
        <topology evidence="1 10">Multi-pass membrane protein</topology>
    </subcellularLocation>
</comment>
<evidence type="ECO:0000259" key="13">
    <source>
        <dbReference type="Pfam" id="PF00593"/>
    </source>
</evidence>
<dbReference type="InterPro" id="IPR000531">
    <property type="entry name" value="Beta-barrel_TonB"/>
</dbReference>
<evidence type="ECO:0000256" key="2">
    <source>
        <dbReference type="ARBA" id="ARBA00022448"/>
    </source>
</evidence>
<keyword evidence="2 10" id="KW-0813">Transport</keyword>
<feature type="domain" description="TonB-dependent receptor plug" evidence="14">
    <location>
        <begin position="127"/>
        <end position="231"/>
    </location>
</feature>
<keyword evidence="9 10" id="KW-0998">Cell outer membrane</keyword>
<dbReference type="PANTHER" id="PTHR30069:SF29">
    <property type="entry name" value="HEMOGLOBIN AND HEMOGLOBIN-HAPTOGLOBIN-BINDING PROTEIN 1-RELATED"/>
    <property type="match status" value="1"/>
</dbReference>
<name>B3QXU4_CHLT3</name>
<dbReference type="PANTHER" id="PTHR30069">
    <property type="entry name" value="TONB-DEPENDENT OUTER MEMBRANE RECEPTOR"/>
    <property type="match status" value="1"/>
</dbReference>
<evidence type="ECO:0000256" key="12">
    <source>
        <dbReference type="SAM" id="SignalP"/>
    </source>
</evidence>
<evidence type="ECO:0000256" key="5">
    <source>
        <dbReference type="ARBA" id="ARBA00022729"/>
    </source>
</evidence>
<dbReference type="InterPro" id="IPR012910">
    <property type="entry name" value="Plug_dom"/>
</dbReference>
<dbReference type="Gene3D" id="2.40.170.20">
    <property type="entry name" value="TonB-dependent receptor, beta-barrel domain"/>
    <property type="match status" value="1"/>
</dbReference>
<proteinExistence type="inferred from homology"/>
<dbReference type="Proteomes" id="UP000001208">
    <property type="component" value="Chromosome"/>
</dbReference>
<sequence length="711" mass="80120">MLRRFLFVMCILGLLPSSVQGAEVHGTGAIHGHVIAKDSESPIVGAMISLMGTTYGTVSDENGAFWLAHVHPGTYTLRVSYLGYKTHEKQVHLKNASDTLAIEFSLKPAQVDIDAIVVTATRQETALKDVPQLTEVITGEELQVTGAVTVQDALEMNIPGIEFSPDSHGANIQMQGLGSDYILILLDGERLAQQDRSNIDFNRLNTSDIERIEVTKGSASSLYGSNAIGGVINIITKKPQYPLEASASYRISKYGEQNINGMLGTKSDLWSAKLTINKKQSDGYDLTPETPTSYTQEKFEDLSLTPWLRMTPSDKLQLDFQGNYYQYERFDATTIPQHPRNYGFTLGSSANYYFSPEQSLKLSWHTDQYEQYDYYERLDEEELSAIHRYDNAKLIFATGFSKTHALTLGGEFLREKLVSDRITNGRKTTQNWIGFAQEEIQLIEKLRTVAGVQFVHHSTFGSHVSPRVSLLYQDLPFNIRLGYSHGFRTPTLKELYMDWDHFGMFFIEGTSDLEPETSNYFTGSLEFITERLNASILLYHNSLKNMIATVTTTEDGISTETYKNVSDARLQGFDLLLKVGIGRGLSLSGGYSFVDSKDLETDLEIEGVIRHTARLRAEYNYLFSRGFNLTLALQGKYNGGMIYESVNDDGEVERENYRPYWNWRLTASQQLFASITFTAGVDNIFDYTDTVDFSTITPGRRFFSVIQYSFN</sequence>
<dbReference type="AlphaFoldDB" id="B3QXU4"/>
<evidence type="ECO:0000256" key="11">
    <source>
        <dbReference type="RuleBase" id="RU003357"/>
    </source>
</evidence>
<dbReference type="Pfam" id="PF07715">
    <property type="entry name" value="Plug"/>
    <property type="match status" value="1"/>
</dbReference>
<dbReference type="InterPro" id="IPR008969">
    <property type="entry name" value="CarboxyPept-like_regulatory"/>
</dbReference>
<evidence type="ECO:0000313" key="15">
    <source>
        <dbReference type="EMBL" id="ACF13472.1"/>
    </source>
</evidence>
<keyword evidence="5 12" id="KW-0732">Signal</keyword>
<dbReference type="HOGENOM" id="CLU_008287_18_0_10"/>
<keyword evidence="6 11" id="KW-0798">TonB box</keyword>
<keyword evidence="7 10" id="KW-0472">Membrane</keyword>
<dbReference type="KEGG" id="cts:Ctha_1007"/>
<feature type="chain" id="PRO_5002797749" evidence="12">
    <location>
        <begin position="22"/>
        <end position="711"/>
    </location>
</feature>
<reference evidence="15 16" key="1">
    <citation type="submission" date="2008-06" db="EMBL/GenBank/DDBJ databases">
        <title>Complete sequence of Chloroherpeton thalassium ATCC 35110.</title>
        <authorList>
            <consortium name="US DOE Joint Genome Institute"/>
            <person name="Lucas S."/>
            <person name="Copeland A."/>
            <person name="Lapidus A."/>
            <person name="Glavina del Rio T."/>
            <person name="Dalin E."/>
            <person name="Tice H."/>
            <person name="Bruce D."/>
            <person name="Goodwin L."/>
            <person name="Pitluck S."/>
            <person name="Schmutz J."/>
            <person name="Larimer F."/>
            <person name="Land M."/>
            <person name="Hauser L."/>
            <person name="Kyrpides N."/>
            <person name="Mikhailova N."/>
            <person name="Liu Z."/>
            <person name="Li T."/>
            <person name="Zhao F."/>
            <person name="Overmann J."/>
            <person name="Bryant D.A."/>
            <person name="Richardson P."/>
        </authorList>
    </citation>
    <scope>NUCLEOTIDE SEQUENCE [LARGE SCALE GENOMIC DNA]</scope>
    <source>
        <strain evidence="16">ATCC 35110 / GB-78</strain>
    </source>
</reference>
<gene>
    <name evidence="15" type="ordered locus">Ctha_1007</name>
</gene>
<accession>B3QXU4</accession>
<keyword evidence="3 10" id="KW-1134">Transmembrane beta strand</keyword>
<dbReference type="SUPFAM" id="SSF49464">
    <property type="entry name" value="Carboxypeptidase regulatory domain-like"/>
    <property type="match status" value="1"/>
</dbReference>
<dbReference type="GO" id="GO:0044718">
    <property type="term" value="P:siderophore transmembrane transport"/>
    <property type="evidence" value="ECO:0007669"/>
    <property type="project" value="TreeGrafter"/>
</dbReference>
<evidence type="ECO:0000256" key="7">
    <source>
        <dbReference type="ARBA" id="ARBA00023136"/>
    </source>
</evidence>
<keyword evidence="16" id="KW-1185">Reference proteome</keyword>
<dbReference type="CDD" id="cd01347">
    <property type="entry name" value="ligand_gated_channel"/>
    <property type="match status" value="1"/>
</dbReference>
<organism evidence="15 16">
    <name type="scientific">Chloroherpeton thalassium (strain ATCC 35110 / GB-78)</name>
    <dbReference type="NCBI Taxonomy" id="517418"/>
    <lineage>
        <taxon>Bacteria</taxon>
        <taxon>Pseudomonadati</taxon>
        <taxon>Chlorobiota</taxon>
        <taxon>Chlorobiia</taxon>
        <taxon>Chlorobiales</taxon>
        <taxon>Chloroherpetonaceae</taxon>
        <taxon>Chloroherpeton</taxon>
    </lineage>
</organism>
<comment type="similarity">
    <text evidence="10 11">Belongs to the TonB-dependent receptor family.</text>
</comment>
<dbReference type="GO" id="GO:0015344">
    <property type="term" value="F:siderophore uptake transmembrane transporter activity"/>
    <property type="evidence" value="ECO:0007669"/>
    <property type="project" value="TreeGrafter"/>
</dbReference>
<dbReference type="EMBL" id="CP001100">
    <property type="protein sequence ID" value="ACF13472.1"/>
    <property type="molecule type" value="Genomic_DNA"/>
</dbReference>
<feature type="signal peptide" evidence="12">
    <location>
        <begin position="1"/>
        <end position="21"/>
    </location>
</feature>
<keyword evidence="8 15" id="KW-0675">Receptor</keyword>
<dbReference type="SUPFAM" id="SSF56935">
    <property type="entry name" value="Porins"/>
    <property type="match status" value="1"/>
</dbReference>
<protein>
    <submittedName>
        <fullName evidence="15">TonB-dependent receptor plug</fullName>
    </submittedName>
</protein>
<evidence type="ECO:0000256" key="3">
    <source>
        <dbReference type="ARBA" id="ARBA00022452"/>
    </source>
</evidence>
<dbReference type="InterPro" id="IPR037066">
    <property type="entry name" value="Plug_dom_sf"/>
</dbReference>
<dbReference type="Gene3D" id="2.60.40.1120">
    <property type="entry name" value="Carboxypeptidase-like, regulatory domain"/>
    <property type="match status" value="1"/>
</dbReference>
<dbReference type="Gene3D" id="2.170.130.10">
    <property type="entry name" value="TonB-dependent receptor, plug domain"/>
    <property type="match status" value="1"/>
</dbReference>
<keyword evidence="4 10" id="KW-0812">Transmembrane</keyword>
<evidence type="ECO:0000313" key="16">
    <source>
        <dbReference type="Proteomes" id="UP000001208"/>
    </source>
</evidence>
<evidence type="ECO:0000256" key="10">
    <source>
        <dbReference type="PROSITE-ProRule" id="PRU01360"/>
    </source>
</evidence>
<evidence type="ECO:0000256" key="6">
    <source>
        <dbReference type="ARBA" id="ARBA00023077"/>
    </source>
</evidence>
<evidence type="ECO:0000256" key="4">
    <source>
        <dbReference type="ARBA" id="ARBA00022692"/>
    </source>
</evidence>